<sequence length="179" mass="21210">MGRNRYLITTPDQPHFLTCTVLEWLPLFAQPALVDILLDSWRYQQEQHGLRLYGYVILENHLHYVAQAPDLAAAVRNFKSFTARQIISYLEKRNSSGTLRQLRFAKRAHKQDRVYQLWQEGSHAELVCSERVMQEKLEYIHQNPVKRGYVDRPEHWRYSSARDYAGEQGLIDLQPWIQN</sequence>
<dbReference type="STRING" id="797277.SAMN05216198_2009"/>
<reference evidence="3" key="1">
    <citation type="submission" date="2016-10" db="EMBL/GenBank/DDBJ databases">
        <authorList>
            <person name="Varghese N."/>
            <person name="Submissions S."/>
        </authorList>
    </citation>
    <scope>NUCLEOTIDE SEQUENCE [LARGE SCALE GENOMIC DNA]</scope>
    <source>
        <strain evidence="3">2SM5</strain>
    </source>
</reference>
<dbReference type="SUPFAM" id="SSF143422">
    <property type="entry name" value="Transposase IS200-like"/>
    <property type="match status" value="1"/>
</dbReference>
<evidence type="ECO:0000313" key="2">
    <source>
        <dbReference type="EMBL" id="SDS46346.1"/>
    </source>
</evidence>
<organism evidence="2 3">
    <name type="scientific">Halopseudomonas litoralis</name>
    <dbReference type="NCBI Taxonomy" id="797277"/>
    <lineage>
        <taxon>Bacteria</taxon>
        <taxon>Pseudomonadati</taxon>
        <taxon>Pseudomonadota</taxon>
        <taxon>Gammaproteobacteria</taxon>
        <taxon>Pseudomonadales</taxon>
        <taxon>Pseudomonadaceae</taxon>
        <taxon>Halopseudomonas</taxon>
    </lineage>
</organism>
<dbReference type="GO" id="GO:0004803">
    <property type="term" value="F:transposase activity"/>
    <property type="evidence" value="ECO:0007669"/>
    <property type="project" value="InterPro"/>
</dbReference>
<name>A0A1H1SF43_9GAMM</name>
<protein>
    <recommendedName>
        <fullName evidence="1">Transposase IS200-like domain-containing protein</fullName>
    </recommendedName>
</protein>
<dbReference type="InterPro" id="IPR052715">
    <property type="entry name" value="RAYT_transposase"/>
</dbReference>
<evidence type="ECO:0000313" key="3">
    <source>
        <dbReference type="Proteomes" id="UP000243426"/>
    </source>
</evidence>
<accession>A0A1H1SF43</accession>
<proteinExistence type="predicted"/>
<dbReference type="RefSeq" id="WP_090273170.1">
    <property type="nucleotide sequence ID" value="NZ_LT629748.1"/>
</dbReference>
<feature type="domain" description="Transposase IS200-like" evidence="1">
    <location>
        <begin position="10"/>
        <end position="143"/>
    </location>
</feature>
<dbReference type="InterPro" id="IPR036515">
    <property type="entry name" value="Transposase_17_sf"/>
</dbReference>
<dbReference type="Gene3D" id="3.30.70.1290">
    <property type="entry name" value="Transposase IS200-like"/>
    <property type="match status" value="1"/>
</dbReference>
<dbReference type="GO" id="GO:0006313">
    <property type="term" value="P:DNA transposition"/>
    <property type="evidence" value="ECO:0007669"/>
    <property type="project" value="InterPro"/>
</dbReference>
<dbReference type="GO" id="GO:0043565">
    <property type="term" value="F:sequence-specific DNA binding"/>
    <property type="evidence" value="ECO:0007669"/>
    <property type="project" value="TreeGrafter"/>
</dbReference>
<dbReference type="NCBIfam" id="NF047646">
    <property type="entry name" value="REP_Tyr_transpos"/>
    <property type="match status" value="1"/>
</dbReference>
<gene>
    <name evidence="2" type="ORF">SAMN05216198_2009</name>
</gene>
<evidence type="ECO:0000259" key="1">
    <source>
        <dbReference type="SMART" id="SM01321"/>
    </source>
</evidence>
<dbReference type="EMBL" id="LT629748">
    <property type="protein sequence ID" value="SDS46346.1"/>
    <property type="molecule type" value="Genomic_DNA"/>
</dbReference>
<keyword evidence="3" id="KW-1185">Reference proteome</keyword>
<dbReference type="Proteomes" id="UP000243426">
    <property type="component" value="Chromosome I"/>
</dbReference>
<dbReference type="OrthoDB" id="9794403at2"/>
<dbReference type="PANTHER" id="PTHR36966:SF1">
    <property type="entry name" value="REP-ASSOCIATED TYROSINE TRANSPOSASE"/>
    <property type="match status" value="1"/>
</dbReference>
<dbReference type="InterPro" id="IPR002686">
    <property type="entry name" value="Transposase_17"/>
</dbReference>
<dbReference type="AlphaFoldDB" id="A0A1H1SF43"/>
<dbReference type="PANTHER" id="PTHR36966">
    <property type="entry name" value="REP-ASSOCIATED TYROSINE TRANSPOSASE"/>
    <property type="match status" value="1"/>
</dbReference>
<dbReference type="SMART" id="SM01321">
    <property type="entry name" value="Y1_Tnp"/>
    <property type="match status" value="1"/>
</dbReference>